<evidence type="ECO:0000313" key="2">
    <source>
        <dbReference type="EMBL" id="KAF8467013.1"/>
    </source>
</evidence>
<feature type="compositionally biased region" description="Low complexity" evidence="1">
    <location>
        <begin position="174"/>
        <end position="183"/>
    </location>
</feature>
<dbReference type="OrthoDB" id="3070469at2759"/>
<feature type="region of interest" description="Disordered" evidence="1">
    <location>
        <begin position="110"/>
        <end position="221"/>
    </location>
</feature>
<organism evidence="2 3">
    <name type="scientific">Russula ochroleuca</name>
    <dbReference type="NCBI Taxonomy" id="152965"/>
    <lineage>
        <taxon>Eukaryota</taxon>
        <taxon>Fungi</taxon>
        <taxon>Dikarya</taxon>
        <taxon>Basidiomycota</taxon>
        <taxon>Agaricomycotina</taxon>
        <taxon>Agaricomycetes</taxon>
        <taxon>Russulales</taxon>
        <taxon>Russulaceae</taxon>
        <taxon>Russula</taxon>
    </lineage>
</organism>
<gene>
    <name evidence="2" type="ORF">DFH94DRAFT_300176</name>
</gene>
<keyword evidence="3" id="KW-1185">Reference proteome</keyword>
<reference evidence="2" key="2">
    <citation type="journal article" date="2020" name="Nat. Commun.">
        <title>Large-scale genome sequencing of mycorrhizal fungi provides insights into the early evolution of symbiotic traits.</title>
        <authorList>
            <person name="Miyauchi S."/>
            <person name="Kiss E."/>
            <person name="Kuo A."/>
            <person name="Drula E."/>
            <person name="Kohler A."/>
            <person name="Sanchez-Garcia M."/>
            <person name="Morin E."/>
            <person name="Andreopoulos B."/>
            <person name="Barry K.W."/>
            <person name="Bonito G."/>
            <person name="Buee M."/>
            <person name="Carver A."/>
            <person name="Chen C."/>
            <person name="Cichocki N."/>
            <person name="Clum A."/>
            <person name="Culley D."/>
            <person name="Crous P.W."/>
            <person name="Fauchery L."/>
            <person name="Girlanda M."/>
            <person name="Hayes R.D."/>
            <person name="Keri Z."/>
            <person name="LaButti K."/>
            <person name="Lipzen A."/>
            <person name="Lombard V."/>
            <person name="Magnuson J."/>
            <person name="Maillard F."/>
            <person name="Murat C."/>
            <person name="Nolan M."/>
            <person name="Ohm R.A."/>
            <person name="Pangilinan J."/>
            <person name="Pereira M.F."/>
            <person name="Perotto S."/>
            <person name="Peter M."/>
            <person name="Pfister S."/>
            <person name="Riley R."/>
            <person name="Sitrit Y."/>
            <person name="Stielow J.B."/>
            <person name="Szollosi G."/>
            <person name="Zifcakova L."/>
            <person name="Stursova M."/>
            <person name="Spatafora J.W."/>
            <person name="Tedersoo L."/>
            <person name="Vaario L.M."/>
            <person name="Yamada A."/>
            <person name="Yan M."/>
            <person name="Wang P."/>
            <person name="Xu J."/>
            <person name="Bruns T."/>
            <person name="Baldrian P."/>
            <person name="Vilgalys R."/>
            <person name="Dunand C."/>
            <person name="Henrissat B."/>
            <person name="Grigoriev I.V."/>
            <person name="Hibbett D."/>
            <person name="Nagy L.G."/>
            <person name="Martin F.M."/>
        </authorList>
    </citation>
    <scope>NUCLEOTIDE SEQUENCE</scope>
    <source>
        <strain evidence="2">Prilba</strain>
    </source>
</reference>
<evidence type="ECO:0000313" key="3">
    <source>
        <dbReference type="Proteomes" id="UP000759537"/>
    </source>
</evidence>
<comment type="caution">
    <text evidence="2">The sequence shown here is derived from an EMBL/GenBank/DDBJ whole genome shotgun (WGS) entry which is preliminary data.</text>
</comment>
<name>A0A9P5JVM2_9AGAM</name>
<feature type="compositionally biased region" description="Basic residues" evidence="1">
    <location>
        <begin position="139"/>
        <end position="153"/>
    </location>
</feature>
<accession>A0A9P5JVM2</accession>
<dbReference type="AlphaFoldDB" id="A0A9P5JVM2"/>
<proteinExistence type="predicted"/>
<feature type="compositionally biased region" description="Polar residues" evidence="1">
    <location>
        <begin position="211"/>
        <end position="221"/>
    </location>
</feature>
<sequence length="221" mass="23551">MALSTISYLELKVNALESLVHTSQAQAQSHVAEATQERASLTTLVNEWKKGVEGQWGGVQKEWAQERERLARARDEWELCVHAVEKGLEGTTARVDAGFTALEQQRLPLQHKPNGSAHVGLVAPPSPRSLSLDSDYAGKSRRKKHSATSRGRSHSKDGSTSSSEAANIDGDGGSSSASAAAGSLPPNLNPRPCFPLATGHRPADGREEALPSSSYPVTPRA</sequence>
<dbReference type="Proteomes" id="UP000759537">
    <property type="component" value="Unassembled WGS sequence"/>
</dbReference>
<protein>
    <submittedName>
        <fullName evidence="2">Uncharacterized protein</fullName>
    </submittedName>
</protein>
<reference evidence="2" key="1">
    <citation type="submission" date="2019-10" db="EMBL/GenBank/DDBJ databases">
        <authorList>
            <consortium name="DOE Joint Genome Institute"/>
            <person name="Kuo A."/>
            <person name="Miyauchi S."/>
            <person name="Kiss E."/>
            <person name="Drula E."/>
            <person name="Kohler A."/>
            <person name="Sanchez-Garcia M."/>
            <person name="Andreopoulos B."/>
            <person name="Barry K.W."/>
            <person name="Bonito G."/>
            <person name="Buee M."/>
            <person name="Carver A."/>
            <person name="Chen C."/>
            <person name="Cichocki N."/>
            <person name="Clum A."/>
            <person name="Culley D."/>
            <person name="Crous P.W."/>
            <person name="Fauchery L."/>
            <person name="Girlanda M."/>
            <person name="Hayes R."/>
            <person name="Keri Z."/>
            <person name="LaButti K."/>
            <person name="Lipzen A."/>
            <person name="Lombard V."/>
            <person name="Magnuson J."/>
            <person name="Maillard F."/>
            <person name="Morin E."/>
            <person name="Murat C."/>
            <person name="Nolan M."/>
            <person name="Ohm R."/>
            <person name="Pangilinan J."/>
            <person name="Pereira M."/>
            <person name="Perotto S."/>
            <person name="Peter M."/>
            <person name="Riley R."/>
            <person name="Sitrit Y."/>
            <person name="Stielow B."/>
            <person name="Szollosi G."/>
            <person name="Zifcakova L."/>
            <person name="Stursova M."/>
            <person name="Spatafora J.W."/>
            <person name="Tedersoo L."/>
            <person name="Vaario L.-M."/>
            <person name="Yamada A."/>
            <person name="Yan M."/>
            <person name="Wang P."/>
            <person name="Xu J."/>
            <person name="Bruns T."/>
            <person name="Baldrian P."/>
            <person name="Vilgalys R."/>
            <person name="Henrissat B."/>
            <person name="Grigoriev I.V."/>
            <person name="Hibbett D."/>
            <person name="Nagy L.G."/>
            <person name="Martin F.M."/>
        </authorList>
    </citation>
    <scope>NUCLEOTIDE SEQUENCE</scope>
    <source>
        <strain evidence="2">Prilba</strain>
    </source>
</reference>
<evidence type="ECO:0000256" key="1">
    <source>
        <dbReference type="SAM" id="MobiDB-lite"/>
    </source>
</evidence>
<dbReference type="EMBL" id="WHVB01000038">
    <property type="protein sequence ID" value="KAF8467013.1"/>
    <property type="molecule type" value="Genomic_DNA"/>
</dbReference>